<evidence type="ECO:0000256" key="8">
    <source>
        <dbReference type="ARBA" id="ARBA00023211"/>
    </source>
</evidence>
<keyword evidence="8 9" id="KW-0464">Manganese</keyword>
<dbReference type="PROSITE" id="PS00470">
    <property type="entry name" value="IDH_IMDH"/>
    <property type="match status" value="1"/>
</dbReference>
<protein>
    <recommendedName>
        <fullName evidence="9">Isocitrate dehydrogenase [NADP]</fullName>
        <ecNumber evidence="9">1.1.1.42</ecNumber>
    </recommendedName>
</protein>
<accession>A0ABP7GJI8</accession>
<keyword evidence="3 9" id="KW-0816">Tricarboxylic acid cycle</keyword>
<gene>
    <name evidence="11" type="ORF">GCM10022402_48950</name>
</gene>
<dbReference type="EC" id="1.1.1.42" evidence="9"/>
<dbReference type="PIRSF" id="PIRSF000108">
    <property type="entry name" value="IDH_NADP"/>
    <property type="match status" value="1"/>
</dbReference>
<evidence type="ECO:0000313" key="12">
    <source>
        <dbReference type="Proteomes" id="UP001500908"/>
    </source>
</evidence>
<comment type="cofactor">
    <cofactor evidence="9">
        <name>Mg(2+)</name>
        <dbReference type="ChEBI" id="CHEBI:18420"/>
    </cofactor>
    <cofactor evidence="9">
        <name>Mn(2+)</name>
        <dbReference type="ChEBI" id="CHEBI:29035"/>
    </cofactor>
    <text evidence="9">Binds 1 Mg(2+) or Mn(2+) ion per subunit.</text>
</comment>
<proteinExistence type="inferred from homology"/>
<evidence type="ECO:0000256" key="6">
    <source>
        <dbReference type="ARBA" id="ARBA00022857"/>
    </source>
</evidence>
<dbReference type="InterPro" id="IPR024084">
    <property type="entry name" value="IsoPropMal-DH-like_dom"/>
</dbReference>
<dbReference type="SUPFAM" id="SSF53659">
    <property type="entry name" value="Isocitrate/Isopropylmalate dehydrogenase-like"/>
    <property type="match status" value="1"/>
</dbReference>
<dbReference type="Proteomes" id="UP001500908">
    <property type="component" value="Unassembled WGS sequence"/>
</dbReference>
<dbReference type="PANTHER" id="PTHR11822:SF21">
    <property type="entry name" value="ISOCITRATE DEHYDROGENASE [NADP], MITOCHONDRIAL"/>
    <property type="match status" value="1"/>
</dbReference>
<keyword evidence="4 9" id="KW-0479">Metal-binding</keyword>
<organism evidence="11 12">
    <name type="scientific">Salinactinospora qingdaonensis</name>
    <dbReference type="NCBI Taxonomy" id="702744"/>
    <lineage>
        <taxon>Bacteria</taxon>
        <taxon>Bacillati</taxon>
        <taxon>Actinomycetota</taxon>
        <taxon>Actinomycetes</taxon>
        <taxon>Streptosporangiales</taxon>
        <taxon>Nocardiopsidaceae</taxon>
        <taxon>Salinactinospora</taxon>
    </lineage>
</organism>
<comment type="cofactor">
    <cofactor evidence="1">
        <name>Mn(2+)</name>
        <dbReference type="ChEBI" id="CHEBI:29035"/>
    </cofactor>
</comment>
<evidence type="ECO:0000256" key="7">
    <source>
        <dbReference type="ARBA" id="ARBA00023002"/>
    </source>
</evidence>
<keyword evidence="5 9" id="KW-0460">Magnesium</keyword>
<evidence type="ECO:0000256" key="5">
    <source>
        <dbReference type="ARBA" id="ARBA00022842"/>
    </source>
</evidence>
<evidence type="ECO:0000256" key="3">
    <source>
        <dbReference type="ARBA" id="ARBA00022532"/>
    </source>
</evidence>
<evidence type="ECO:0000256" key="9">
    <source>
        <dbReference type="PIRNR" id="PIRNR000108"/>
    </source>
</evidence>
<evidence type="ECO:0000256" key="2">
    <source>
        <dbReference type="ARBA" id="ARBA00007769"/>
    </source>
</evidence>
<keyword evidence="7 9" id="KW-0560">Oxidoreductase</keyword>
<dbReference type="InterPro" id="IPR019818">
    <property type="entry name" value="IsoCit/isopropylmalate_DH_CS"/>
</dbReference>
<comment type="similarity">
    <text evidence="2 9">Belongs to the isocitrate and isopropylmalate dehydrogenases family.</text>
</comment>
<comment type="caution">
    <text evidence="11">The sequence shown here is derived from an EMBL/GenBank/DDBJ whole genome shotgun (WGS) entry which is preliminary data.</text>
</comment>
<dbReference type="RefSeq" id="WP_344977237.1">
    <property type="nucleotide sequence ID" value="NZ_BAABDD010000049.1"/>
</dbReference>
<evidence type="ECO:0000313" key="11">
    <source>
        <dbReference type="EMBL" id="GAA3765925.1"/>
    </source>
</evidence>
<dbReference type="Gene3D" id="3.40.718.10">
    <property type="entry name" value="Isopropylmalate Dehydrogenase"/>
    <property type="match status" value="1"/>
</dbReference>
<dbReference type="Pfam" id="PF00180">
    <property type="entry name" value="Iso_dh"/>
    <property type="match status" value="1"/>
</dbReference>
<dbReference type="NCBIfam" id="TIGR00127">
    <property type="entry name" value="nadp_idh_euk"/>
    <property type="match status" value="1"/>
</dbReference>
<evidence type="ECO:0000259" key="10">
    <source>
        <dbReference type="SMART" id="SM01329"/>
    </source>
</evidence>
<evidence type="ECO:0000256" key="1">
    <source>
        <dbReference type="ARBA" id="ARBA00001936"/>
    </source>
</evidence>
<keyword evidence="12" id="KW-1185">Reference proteome</keyword>
<dbReference type="PANTHER" id="PTHR11822">
    <property type="entry name" value="NADP-SPECIFIC ISOCITRATE DEHYDROGENASE"/>
    <property type="match status" value="1"/>
</dbReference>
<dbReference type="NCBIfam" id="NF006156">
    <property type="entry name" value="PRK08299.1"/>
    <property type="match status" value="1"/>
</dbReference>
<keyword evidence="6 9" id="KW-0521">NADP</keyword>
<dbReference type="SMART" id="SM01329">
    <property type="entry name" value="Iso_dh"/>
    <property type="match status" value="1"/>
</dbReference>
<comment type="catalytic activity">
    <reaction evidence="9">
        <text>D-threo-isocitrate + NADP(+) = 2-oxoglutarate + CO2 + NADPH</text>
        <dbReference type="Rhea" id="RHEA:19629"/>
        <dbReference type="ChEBI" id="CHEBI:15562"/>
        <dbReference type="ChEBI" id="CHEBI:16526"/>
        <dbReference type="ChEBI" id="CHEBI:16810"/>
        <dbReference type="ChEBI" id="CHEBI:57783"/>
        <dbReference type="ChEBI" id="CHEBI:58349"/>
        <dbReference type="EC" id="1.1.1.42"/>
    </reaction>
</comment>
<feature type="domain" description="Isopropylmalate dehydrogenase-like" evidence="10">
    <location>
        <begin position="9"/>
        <end position="395"/>
    </location>
</feature>
<sequence>MAKIKVANPVVELDGDEMTRIIWSFIKERLILPYLDVDLKYYDLGIEERDRTDDQVTVDAANAIKQYGVGVKCATITPDEARVEEFGLKKMWRSPNGTIRNILGGVVFREPIICSNVPRYVPSWTKPIVIGRHAHGDQYRASDFKVPGPGKVTITYTPEDGGEPIEMQVANFPEGGGVAMGMYNYRASIEEFARASFNYGLDRNYPVYMSTKNTILKSYDGMFKDVFAEIYESEFKDRFEAAGLTYEHRLIDDMVAAALKWEGGYVWACKNYDGDVQSDTVAQGFGSLGLMTSVLRTSDGTVEAEAAHGTVTRHYRQHQQGKPTSTNPIASIFAWTRGLQQRGKIDNTPEVVDFATKLEEVVVATVESGQMTKDLALLIGGDQDWLTTEEFLATLDENLQKRLA</sequence>
<dbReference type="EMBL" id="BAABDD010000049">
    <property type="protein sequence ID" value="GAA3765925.1"/>
    <property type="molecule type" value="Genomic_DNA"/>
</dbReference>
<name>A0ABP7GJI8_9ACTN</name>
<dbReference type="InterPro" id="IPR004790">
    <property type="entry name" value="Isocitrate_DH_NADP"/>
</dbReference>
<evidence type="ECO:0000256" key="4">
    <source>
        <dbReference type="ARBA" id="ARBA00022723"/>
    </source>
</evidence>
<reference evidence="12" key="1">
    <citation type="journal article" date="2019" name="Int. J. Syst. Evol. Microbiol.">
        <title>The Global Catalogue of Microorganisms (GCM) 10K type strain sequencing project: providing services to taxonomists for standard genome sequencing and annotation.</title>
        <authorList>
            <consortium name="The Broad Institute Genomics Platform"/>
            <consortium name="The Broad Institute Genome Sequencing Center for Infectious Disease"/>
            <person name="Wu L."/>
            <person name="Ma J."/>
        </authorList>
    </citation>
    <scope>NUCLEOTIDE SEQUENCE [LARGE SCALE GENOMIC DNA]</scope>
    <source>
        <strain evidence="12">JCM 17137</strain>
    </source>
</reference>